<feature type="region of interest" description="Disordered" evidence="1">
    <location>
        <begin position="1"/>
        <end position="22"/>
    </location>
</feature>
<accession>A0A3E4YJS4</accession>
<comment type="caution">
    <text evidence="2">The sequence shown here is derived from an EMBL/GenBank/DDBJ whole genome shotgun (WGS) entry which is preliminary data.</text>
</comment>
<dbReference type="Proteomes" id="UP000260758">
    <property type="component" value="Unassembled WGS sequence"/>
</dbReference>
<evidence type="ECO:0000256" key="1">
    <source>
        <dbReference type="SAM" id="MobiDB-lite"/>
    </source>
</evidence>
<gene>
    <name evidence="2" type="ORF">DXB99_00315</name>
</gene>
<sequence>MQEEFFMNSMEKDPKLSGEHGAQTRKSLALKAEEILGLDLETVVADDDLMYDSLMKLKPLENPKKNPMQNALRKYYYYRNGKEFPRLNNYQR</sequence>
<dbReference type="AlphaFoldDB" id="A0A3E4YJS4"/>
<dbReference type="RefSeq" id="WP_008117767.1">
    <property type="nucleotide sequence ID" value="NZ_JADNIT010000001.1"/>
</dbReference>
<evidence type="ECO:0000313" key="2">
    <source>
        <dbReference type="EMBL" id="RGM75006.1"/>
    </source>
</evidence>
<dbReference type="EMBL" id="QSTP01000001">
    <property type="protein sequence ID" value="RGM75006.1"/>
    <property type="molecule type" value="Genomic_DNA"/>
</dbReference>
<proteinExistence type="predicted"/>
<name>A0A3E4YJS4_9FIRM</name>
<evidence type="ECO:0000313" key="3">
    <source>
        <dbReference type="Proteomes" id="UP000260758"/>
    </source>
</evidence>
<protein>
    <submittedName>
        <fullName evidence="2">Uncharacterized protein</fullName>
    </submittedName>
</protein>
<organism evidence="2 3">
    <name type="scientific">Agathobacter rectalis</name>
    <dbReference type="NCBI Taxonomy" id="39491"/>
    <lineage>
        <taxon>Bacteria</taxon>
        <taxon>Bacillati</taxon>
        <taxon>Bacillota</taxon>
        <taxon>Clostridia</taxon>
        <taxon>Lachnospirales</taxon>
        <taxon>Lachnospiraceae</taxon>
        <taxon>Agathobacter</taxon>
    </lineage>
</organism>
<reference evidence="2 3" key="1">
    <citation type="submission" date="2018-08" db="EMBL/GenBank/DDBJ databases">
        <title>A genome reference for cultivated species of the human gut microbiota.</title>
        <authorList>
            <person name="Zou Y."/>
            <person name="Xue W."/>
            <person name="Luo G."/>
        </authorList>
    </citation>
    <scope>NUCLEOTIDE SEQUENCE [LARGE SCALE GENOMIC DNA]</scope>
    <source>
        <strain evidence="2 3">OM07-13</strain>
    </source>
</reference>